<organism evidence="2">
    <name type="scientific">Candidatus Kentrum sp. LFY</name>
    <dbReference type="NCBI Taxonomy" id="2126342"/>
    <lineage>
        <taxon>Bacteria</taxon>
        <taxon>Pseudomonadati</taxon>
        <taxon>Pseudomonadota</taxon>
        <taxon>Gammaproteobacteria</taxon>
        <taxon>Candidatus Kentrum</taxon>
    </lineage>
</organism>
<keyword evidence="1" id="KW-0472">Membrane</keyword>
<accession>A0A450USQ9</accession>
<reference evidence="2" key="1">
    <citation type="submission" date="2019-02" db="EMBL/GenBank/DDBJ databases">
        <authorList>
            <person name="Gruber-Vodicka R. H."/>
            <person name="Seah K. B. B."/>
        </authorList>
    </citation>
    <scope>NUCLEOTIDE SEQUENCE</scope>
    <source>
        <strain evidence="2">BECK_M6</strain>
    </source>
</reference>
<sequence>MCSARALRLRIHGSLAFPMGIMAFLGYRVSWISGQLDWVVVMKDPIKIMKPSEACARADKA</sequence>
<dbReference type="AlphaFoldDB" id="A0A450USQ9"/>
<gene>
    <name evidence="2" type="ORF">BECKLFY1418A_GA0070994_105119</name>
</gene>
<feature type="transmembrane region" description="Helical" evidence="1">
    <location>
        <begin position="12"/>
        <end position="32"/>
    </location>
</feature>
<keyword evidence="1" id="KW-1133">Transmembrane helix</keyword>
<keyword evidence="1" id="KW-0812">Transmembrane</keyword>
<dbReference type="EMBL" id="CAADFH010000051">
    <property type="protein sequence ID" value="VFJ95581.1"/>
    <property type="molecule type" value="Genomic_DNA"/>
</dbReference>
<proteinExistence type="predicted"/>
<evidence type="ECO:0000256" key="1">
    <source>
        <dbReference type="SAM" id="Phobius"/>
    </source>
</evidence>
<evidence type="ECO:0000313" key="2">
    <source>
        <dbReference type="EMBL" id="VFJ95581.1"/>
    </source>
</evidence>
<name>A0A450USQ9_9GAMM</name>
<protein>
    <submittedName>
        <fullName evidence="2">Uncharacterized protein</fullName>
    </submittedName>
</protein>